<gene>
    <name evidence="2" type="ORF">MARPO_0069s0081</name>
</gene>
<feature type="compositionally biased region" description="Basic and acidic residues" evidence="1">
    <location>
        <begin position="74"/>
        <end position="86"/>
    </location>
</feature>
<sequence length="252" mass="28245">MTEGRALVQLPARPPASLPAQRAGGETRKTSERREEDGRAAESRSGEGEREGAGGGGGGESQQRVEISVTASWSKERERERERERGQDRDQRVLIQFCYFGVFYWSRFSLRLSSIVAEGRVLWERERKSVVGRGALEGRPRGRGDQRERGGTVGERAAAGARSHRREFLQLERRERERERAREGGERKLCCLGREEAAGVDCREREGGKERGWGKEVGRVVGEKRARRRRGGRAAGRQGRSLLVVKSFGTGL</sequence>
<protein>
    <submittedName>
        <fullName evidence="2">Uncharacterized protein</fullName>
    </submittedName>
</protein>
<feature type="compositionally biased region" description="Basic and acidic residues" evidence="1">
    <location>
        <begin position="136"/>
        <end position="150"/>
    </location>
</feature>
<accession>A0A2R6WPH5</accession>
<proteinExistence type="predicted"/>
<feature type="compositionally biased region" description="Polar residues" evidence="1">
    <location>
        <begin position="62"/>
        <end position="73"/>
    </location>
</feature>
<organism evidence="2 3">
    <name type="scientific">Marchantia polymorpha</name>
    <name type="common">Common liverwort</name>
    <name type="synonym">Marchantia aquatica</name>
    <dbReference type="NCBI Taxonomy" id="3197"/>
    <lineage>
        <taxon>Eukaryota</taxon>
        <taxon>Viridiplantae</taxon>
        <taxon>Streptophyta</taxon>
        <taxon>Embryophyta</taxon>
        <taxon>Marchantiophyta</taxon>
        <taxon>Marchantiopsida</taxon>
        <taxon>Marchantiidae</taxon>
        <taxon>Marchantiales</taxon>
        <taxon>Marchantiaceae</taxon>
        <taxon>Marchantia</taxon>
    </lineage>
</organism>
<dbReference type="Proteomes" id="UP000244005">
    <property type="component" value="Unassembled WGS sequence"/>
</dbReference>
<dbReference type="AlphaFoldDB" id="A0A2R6WPH5"/>
<feature type="region of interest" description="Disordered" evidence="1">
    <location>
        <begin position="134"/>
        <end position="164"/>
    </location>
</feature>
<feature type="region of interest" description="Disordered" evidence="1">
    <location>
        <begin position="1"/>
        <end position="86"/>
    </location>
</feature>
<reference evidence="3" key="1">
    <citation type="journal article" date="2017" name="Cell">
        <title>Insights into land plant evolution garnered from the Marchantia polymorpha genome.</title>
        <authorList>
            <person name="Bowman J.L."/>
            <person name="Kohchi T."/>
            <person name="Yamato K.T."/>
            <person name="Jenkins J."/>
            <person name="Shu S."/>
            <person name="Ishizaki K."/>
            <person name="Yamaoka S."/>
            <person name="Nishihama R."/>
            <person name="Nakamura Y."/>
            <person name="Berger F."/>
            <person name="Adam C."/>
            <person name="Aki S.S."/>
            <person name="Althoff F."/>
            <person name="Araki T."/>
            <person name="Arteaga-Vazquez M.A."/>
            <person name="Balasubrmanian S."/>
            <person name="Barry K."/>
            <person name="Bauer D."/>
            <person name="Boehm C.R."/>
            <person name="Briginshaw L."/>
            <person name="Caballero-Perez J."/>
            <person name="Catarino B."/>
            <person name="Chen F."/>
            <person name="Chiyoda S."/>
            <person name="Chovatia M."/>
            <person name="Davies K.M."/>
            <person name="Delmans M."/>
            <person name="Demura T."/>
            <person name="Dierschke T."/>
            <person name="Dolan L."/>
            <person name="Dorantes-Acosta A.E."/>
            <person name="Eklund D.M."/>
            <person name="Florent S.N."/>
            <person name="Flores-Sandoval E."/>
            <person name="Fujiyama A."/>
            <person name="Fukuzawa H."/>
            <person name="Galik B."/>
            <person name="Grimanelli D."/>
            <person name="Grimwood J."/>
            <person name="Grossniklaus U."/>
            <person name="Hamada T."/>
            <person name="Haseloff J."/>
            <person name="Hetherington A.J."/>
            <person name="Higo A."/>
            <person name="Hirakawa Y."/>
            <person name="Hundley H.N."/>
            <person name="Ikeda Y."/>
            <person name="Inoue K."/>
            <person name="Inoue S.I."/>
            <person name="Ishida S."/>
            <person name="Jia Q."/>
            <person name="Kakita M."/>
            <person name="Kanazawa T."/>
            <person name="Kawai Y."/>
            <person name="Kawashima T."/>
            <person name="Kennedy M."/>
            <person name="Kinose K."/>
            <person name="Kinoshita T."/>
            <person name="Kohara Y."/>
            <person name="Koide E."/>
            <person name="Komatsu K."/>
            <person name="Kopischke S."/>
            <person name="Kubo M."/>
            <person name="Kyozuka J."/>
            <person name="Lagercrantz U."/>
            <person name="Lin S.S."/>
            <person name="Lindquist E."/>
            <person name="Lipzen A.M."/>
            <person name="Lu C.W."/>
            <person name="De Luna E."/>
            <person name="Martienssen R.A."/>
            <person name="Minamino N."/>
            <person name="Mizutani M."/>
            <person name="Mizutani M."/>
            <person name="Mochizuki N."/>
            <person name="Monte I."/>
            <person name="Mosher R."/>
            <person name="Nagasaki H."/>
            <person name="Nakagami H."/>
            <person name="Naramoto S."/>
            <person name="Nishitani K."/>
            <person name="Ohtani M."/>
            <person name="Okamoto T."/>
            <person name="Okumura M."/>
            <person name="Phillips J."/>
            <person name="Pollak B."/>
            <person name="Reinders A."/>
            <person name="Rovekamp M."/>
            <person name="Sano R."/>
            <person name="Sawa S."/>
            <person name="Schmid M.W."/>
            <person name="Shirakawa M."/>
            <person name="Solano R."/>
            <person name="Spunde A."/>
            <person name="Suetsugu N."/>
            <person name="Sugano S."/>
            <person name="Sugiyama A."/>
            <person name="Sun R."/>
            <person name="Suzuki Y."/>
            <person name="Takenaka M."/>
            <person name="Takezawa D."/>
            <person name="Tomogane H."/>
            <person name="Tsuzuki M."/>
            <person name="Ueda T."/>
            <person name="Umeda M."/>
            <person name="Ward J.M."/>
            <person name="Watanabe Y."/>
            <person name="Yazaki K."/>
            <person name="Yokoyama R."/>
            <person name="Yoshitake Y."/>
            <person name="Yotsui I."/>
            <person name="Zachgo S."/>
            <person name="Schmutz J."/>
        </authorList>
    </citation>
    <scope>NUCLEOTIDE SEQUENCE [LARGE SCALE GENOMIC DNA]</scope>
    <source>
        <strain evidence="3">Tak-1</strain>
    </source>
</reference>
<keyword evidence="3" id="KW-1185">Reference proteome</keyword>
<feature type="compositionally biased region" description="Basic and acidic residues" evidence="1">
    <location>
        <begin position="25"/>
        <end position="52"/>
    </location>
</feature>
<evidence type="ECO:0000313" key="3">
    <source>
        <dbReference type="Proteomes" id="UP000244005"/>
    </source>
</evidence>
<dbReference type="EMBL" id="KZ772741">
    <property type="protein sequence ID" value="PTQ35746.1"/>
    <property type="molecule type" value="Genomic_DNA"/>
</dbReference>
<name>A0A2R6WPH5_MARPO</name>
<evidence type="ECO:0000313" key="2">
    <source>
        <dbReference type="EMBL" id="PTQ35746.1"/>
    </source>
</evidence>
<evidence type="ECO:0000256" key="1">
    <source>
        <dbReference type="SAM" id="MobiDB-lite"/>
    </source>
</evidence>